<dbReference type="GeneID" id="23564393"/>
<dbReference type="AlphaFoldDB" id="A0A0D1DV72"/>
<dbReference type="FunFam" id="1.20.1070.10:FF:000160">
    <property type="entry name" value="Related to Opsin-1"/>
    <property type="match status" value="1"/>
</dbReference>
<keyword evidence="9" id="KW-1185">Reference proteome</keyword>
<gene>
    <name evidence="8" type="ORF">UMAG_04125</name>
</gene>
<dbReference type="SMART" id="SM01021">
    <property type="entry name" value="Bac_rhodopsin"/>
    <property type="match status" value="1"/>
</dbReference>
<feature type="transmembrane region" description="Helical" evidence="7">
    <location>
        <begin position="140"/>
        <end position="161"/>
    </location>
</feature>
<feature type="transmembrane region" description="Helical" evidence="7">
    <location>
        <begin position="62"/>
        <end position="79"/>
    </location>
</feature>
<evidence type="ECO:0000256" key="6">
    <source>
        <dbReference type="SAM" id="MobiDB-lite"/>
    </source>
</evidence>
<dbReference type="Gene3D" id="1.20.1070.10">
    <property type="entry name" value="Rhodopsin 7-helix transmembrane proteins"/>
    <property type="match status" value="1"/>
</dbReference>
<sequence>MFTNILLKRAGNRALDVNPPNADIHLGRWGSDWGWVVFCVMAASTLGLLVWTFILPRKRRTFHYLLTAVLAISTISWYSQASDLGATPITTQFLHNSQRGGGYGGYPTRQIWYSRYVDWTLTTTLLLLSLLLITGLPLSIIFITLFFNILMIVCGLLGALTRTRYKWGYFAFACAALGYVLYHVFASGLRSSRRLGSRFGRAFLAASLLLAIIWPMYPICWGLSEGGNVIGVSAEFLWYGLLDIFSKPIFAFLFLGMLKKCDYGALRLRSGKRSEEDSDVHEPRRENMEKDHERIGSLPDHNADDSNRVGTHPAMRASVGTTQPAAGVPHTLVT</sequence>
<feature type="transmembrane region" description="Helical" evidence="7">
    <location>
        <begin position="199"/>
        <end position="217"/>
    </location>
</feature>
<dbReference type="InParanoid" id="A0A0D1DV72"/>
<dbReference type="InterPro" id="IPR001425">
    <property type="entry name" value="Arc/bac/fun_rhodopsins"/>
</dbReference>
<feature type="transmembrane region" description="Helical" evidence="7">
    <location>
        <begin position="237"/>
        <end position="258"/>
    </location>
</feature>
<proteinExistence type="inferred from homology"/>
<dbReference type="OMA" id="GHWNIDP"/>
<keyword evidence="5 7" id="KW-0472">Membrane</keyword>
<evidence type="ECO:0000313" key="8">
    <source>
        <dbReference type="EMBL" id="KIS67621.1"/>
    </source>
</evidence>
<dbReference type="PANTHER" id="PTHR28286:SF1">
    <property type="entry name" value="30 KDA HEAT SHOCK PROTEIN-RELATED"/>
    <property type="match status" value="1"/>
</dbReference>
<dbReference type="OrthoDB" id="536545at2759"/>
<dbReference type="CDD" id="cd15239">
    <property type="entry name" value="7tm_YRO2_fungal-like"/>
    <property type="match status" value="1"/>
</dbReference>
<comment type="subcellular location">
    <subcellularLocation>
        <location evidence="1">Membrane</location>
        <topology evidence="1">Multi-pass membrane protein</topology>
    </subcellularLocation>
</comment>
<dbReference type="eggNOG" id="ENOG502RWTP">
    <property type="taxonomic scope" value="Eukaryota"/>
</dbReference>
<evidence type="ECO:0000256" key="1">
    <source>
        <dbReference type="ARBA" id="ARBA00004141"/>
    </source>
</evidence>
<evidence type="ECO:0000256" key="7">
    <source>
        <dbReference type="SAM" id="Phobius"/>
    </source>
</evidence>
<dbReference type="RefSeq" id="XP_011390622.1">
    <property type="nucleotide sequence ID" value="XM_011392320.1"/>
</dbReference>
<dbReference type="InterPro" id="IPR043476">
    <property type="entry name" value="Yro2-like_7TM"/>
</dbReference>
<dbReference type="EMBL" id="CM003151">
    <property type="protein sequence ID" value="KIS67621.1"/>
    <property type="molecule type" value="Genomic_DNA"/>
</dbReference>
<keyword evidence="3 7" id="KW-0812">Transmembrane</keyword>
<dbReference type="GO" id="GO:0005886">
    <property type="term" value="C:plasma membrane"/>
    <property type="evidence" value="ECO:0000318"/>
    <property type="project" value="GO_Central"/>
</dbReference>
<feature type="transmembrane region" description="Helical" evidence="7">
    <location>
        <begin position="33"/>
        <end position="55"/>
    </location>
</feature>
<evidence type="ECO:0000256" key="2">
    <source>
        <dbReference type="ARBA" id="ARBA00008130"/>
    </source>
</evidence>
<organism evidence="8 9">
    <name type="scientific">Mycosarcoma maydis</name>
    <name type="common">Corn smut fungus</name>
    <name type="synonym">Ustilago maydis</name>
    <dbReference type="NCBI Taxonomy" id="5270"/>
    <lineage>
        <taxon>Eukaryota</taxon>
        <taxon>Fungi</taxon>
        <taxon>Dikarya</taxon>
        <taxon>Basidiomycota</taxon>
        <taxon>Ustilaginomycotina</taxon>
        <taxon>Ustilaginomycetes</taxon>
        <taxon>Ustilaginales</taxon>
        <taxon>Ustilaginaceae</taxon>
        <taxon>Mycosarcoma</taxon>
    </lineage>
</organism>
<evidence type="ECO:0000313" key="9">
    <source>
        <dbReference type="Proteomes" id="UP000000561"/>
    </source>
</evidence>
<dbReference type="FunCoup" id="A0A0D1DV72">
    <property type="interactions" value="66"/>
</dbReference>
<evidence type="ECO:0000256" key="5">
    <source>
        <dbReference type="ARBA" id="ARBA00023136"/>
    </source>
</evidence>
<reference evidence="8 9" key="1">
    <citation type="journal article" date="2006" name="Nature">
        <title>Insights from the genome of the biotrophic fungal plant pathogen Ustilago maydis.</title>
        <authorList>
            <person name="Kamper J."/>
            <person name="Kahmann R."/>
            <person name="Bolker M."/>
            <person name="Ma L.J."/>
            <person name="Brefort T."/>
            <person name="Saville B.J."/>
            <person name="Banuett F."/>
            <person name="Kronstad J.W."/>
            <person name="Gold S.E."/>
            <person name="Muller O."/>
            <person name="Perlin M.H."/>
            <person name="Wosten H.A."/>
            <person name="de Vries R."/>
            <person name="Ruiz-Herrera J."/>
            <person name="Reynaga-Pena C.G."/>
            <person name="Snetselaar K."/>
            <person name="McCann M."/>
            <person name="Perez-Martin J."/>
            <person name="Feldbrugge M."/>
            <person name="Basse C.W."/>
            <person name="Steinberg G."/>
            <person name="Ibeas J.I."/>
            <person name="Holloman W."/>
            <person name="Guzman P."/>
            <person name="Farman M."/>
            <person name="Stajich J.E."/>
            <person name="Sentandreu R."/>
            <person name="Gonzalez-Prieto J.M."/>
            <person name="Kennell J.C."/>
            <person name="Molina L."/>
            <person name="Schirawski J."/>
            <person name="Mendoza-Mendoza A."/>
            <person name="Greilinger D."/>
            <person name="Munch K."/>
            <person name="Rossel N."/>
            <person name="Scherer M."/>
            <person name="Vranes M."/>
            <person name="Ladendorf O."/>
            <person name="Vincon V."/>
            <person name="Fuchs U."/>
            <person name="Sandrock B."/>
            <person name="Meng S."/>
            <person name="Ho E.C."/>
            <person name="Cahill M.J."/>
            <person name="Boyce K.J."/>
            <person name="Klose J."/>
            <person name="Klosterman S.J."/>
            <person name="Deelstra H.J."/>
            <person name="Ortiz-Castellanos L."/>
            <person name="Li W."/>
            <person name="Sanchez-Alonso P."/>
            <person name="Schreier P.H."/>
            <person name="Hauser-Hahn I."/>
            <person name="Vaupel M."/>
            <person name="Koopmann E."/>
            <person name="Friedrich G."/>
            <person name="Voss H."/>
            <person name="Schluter T."/>
            <person name="Margolis J."/>
            <person name="Platt D."/>
            <person name="Swimmer C."/>
            <person name="Gnirke A."/>
            <person name="Chen F."/>
            <person name="Vysotskaia V."/>
            <person name="Mannhaupt G."/>
            <person name="Guldener U."/>
            <person name="Munsterkotter M."/>
            <person name="Haase D."/>
            <person name="Oesterheld M."/>
            <person name="Mewes H.W."/>
            <person name="Mauceli E.W."/>
            <person name="DeCaprio D."/>
            <person name="Wade C.M."/>
            <person name="Butler J."/>
            <person name="Young S."/>
            <person name="Jaffe D.B."/>
            <person name="Calvo S."/>
            <person name="Nusbaum C."/>
            <person name="Galagan J."/>
            <person name="Birren B.W."/>
        </authorList>
    </citation>
    <scope>NUCLEOTIDE SEQUENCE [LARGE SCALE GENOMIC DNA]</scope>
    <source>
        <strain evidence="9">DSM 14603 / FGSC 9021 / UM521</strain>
    </source>
</reference>
<dbReference type="PANTHER" id="PTHR28286">
    <property type="match status" value="1"/>
</dbReference>
<dbReference type="SUPFAM" id="SSF81321">
    <property type="entry name" value="Family A G protein-coupled receptor-like"/>
    <property type="match status" value="1"/>
</dbReference>
<feature type="transmembrane region" description="Helical" evidence="7">
    <location>
        <begin position="116"/>
        <end position="133"/>
    </location>
</feature>
<evidence type="ECO:0000256" key="4">
    <source>
        <dbReference type="ARBA" id="ARBA00022989"/>
    </source>
</evidence>
<feature type="compositionally biased region" description="Basic and acidic residues" evidence="6">
    <location>
        <begin position="274"/>
        <end position="307"/>
    </location>
</feature>
<dbReference type="Proteomes" id="UP000000561">
    <property type="component" value="Chromosome 12"/>
</dbReference>
<dbReference type="Pfam" id="PF01036">
    <property type="entry name" value="Bac_rhodopsin"/>
    <property type="match status" value="1"/>
</dbReference>
<evidence type="ECO:0000256" key="3">
    <source>
        <dbReference type="ARBA" id="ARBA00022692"/>
    </source>
</evidence>
<dbReference type="PRINTS" id="PR00251">
    <property type="entry name" value="BACTRLOPSIN"/>
</dbReference>
<accession>A0A0D1DV72</accession>
<feature type="transmembrane region" description="Helical" evidence="7">
    <location>
        <begin position="167"/>
        <end position="187"/>
    </location>
</feature>
<dbReference type="VEuPathDB" id="FungiDB:UMAG_04125"/>
<dbReference type="KEGG" id="uma:UMAG_04125"/>
<feature type="region of interest" description="Disordered" evidence="6">
    <location>
        <begin position="274"/>
        <end position="334"/>
    </location>
</feature>
<protein>
    <submittedName>
        <fullName evidence="8">Uncharacterized protein</fullName>
    </submittedName>
</protein>
<keyword evidence="4 7" id="KW-1133">Transmembrane helix</keyword>
<comment type="similarity">
    <text evidence="2">Belongs to the archaeal/bacterial/fungal opsin family.</text>
</comment>
<name>A0A0D1DV72_MYCMD</name>